<keyword evidence="2" id="KW-0732">Signal</keyword>
<dbReference type="PROSITE" id="PS51257">
    <property type="entry name" value="PROKAR_LIPOPROTEIN"/>
    <property type="match status" value="1"/>
</dbReference>
<evidence type="ECO:0000313" key="4">
    <source>
        <dbReference type="Proteomes" id="UP001374803"/>
    </source>
</evidence>
<evidence type="ECO:0000256" key="2">
    <source>
        <dbReference type="SAM" id="SignalP"/>
    </source>
</evidence>
<evidence type="ECO:0008006" key="5">
    <source>
        <dbReference type="Google" id="ProtNLM"/>
    </source>
</evidence>
<protein>
    <recommendedName>
        <fullName evidence="5">Lipoprotein</fullName>
    </recommendedName>
</protein>
<feature type="region of interest" description="Disordered" evidence="1">
    <location>
        <begin position="25"/>
        <end position="46"/>
    </location>
</feature>
<keyword evidence="4" id="KW-1185">Reference proteome</keyword>
<reference evidence="3" key="1">
    <citation type="submission" date="2021-12" db="EMBL/GenBank/DDBJ databases">
        <title>Discovery of the Pendulisporaceae a myxobacterial family with distinct sporulation behavior and unique specialized metabolism.</title>
        <authorList>
            <person name="Garcia R."/>
            <person name="Popoff A."/>
            <person name="Bader C.D."/>
            <person name="Loehr J."/>
            <person name="Walesch S."/>
            <person name="Walt C."/>
            <person name="Boldt J."/>
            <person name="Bunk B."/>
            <person name="Haeckl F.J.F.P.J."/>
            <person name="Gunesch A.P."/>
            <person name="Birkelbach J."/>
            <person name="Nuebel U."/>
            <person name="Pietschmann T."/>
            <person name="Bach T."/>
            <person name="Mueller R."/>
        </authorList>
    </citation>
    <scope>NUCLEOTIDE SEQUENCE</scope>
    <source>
        <strain evidence="3">MSr11367</strain>
    </source>
</reference>
<accession>A0ABZ2L9X0</accession>
<dbReference type="EMBL" id="CP089983">
    <property type="protein sequence ID" value="WXB06011.1"/>
    <property type="molecule type" value="Genomic_DNA"/>
</dbReference>
<feature type="chain" id="PRO_5045309441" description="Lipoprotein" evidence="2">
    <location>
        <begin position="27"/>
        <end position="231"/>
    </location>
</feature>
<evidence type="ECO:0000313" key="3">
    <source>
        <dbReference type="EMBL" id="WXB06011.1"/>
    </source>
</evidence>
<feature type="signal peptide" evidence="2">
    <location>
        <begin position="1"/>
        <end position="26"/>
    </location>
</feature>
<dbReference type="RefSeq" id="WP_394835661.1">
    <property type="nucleotide sequence ID" value="NZ_CP089929.1"/>
</dbReference>
<name>A0ABZ2L9X0_9BACT</name>
<evidence type="ECO:0000256" key="1">
    <source>
        <dbReference type="SAM" id="MobiDB-lite"/>
    </source>
</evidence>
<gene>
    <name evidence="3" type="ORF">LVJ94_01870</name>
</gene>
<organism evidence="3 4">
    <name type="scientific">Pendulispora rubella</name>
    <dbReference type="NCBI Taxonomy" id="2741070"/>
    <lineage>
        <taxon>Bacteria</taxon>
        <taxon>Pseudomonadati</taxon>
        <taxon>Myxococcota</taxon>
        <taxon>Myxococcia</taxon>
        <taxon>Myxococcales</taxon>
        <taxon>Sorangiineae</taxon>
        <taxon>Pendulisporaceae</taxon>
        <taxon>Pendulispora</taxon>
    </lineage>
</organism>
<dbReference type="Proteomes" id="UP001374803">
    <property type="component" value="Chromosome"/>
</dbReference>
<sequence length="231" mass="24423">MTRLRFIAPSVLLLLACQSGLNSTLATTDGGPPASPPTSRDAGPDPRIAQYRGYEAMNEMVHSRLVAKPAAFALSSYLESPGADAGAGVGAGLSRLLGAWTGKGTDNSFKNGDPNAVSFLIWRIAFLGFGKDVASLCPGGSGLRTIADFEIRTELAPVVQSLCTWPAASAREEIVLHAFWKGLTAYDAPHGEYEAWRDHFLGPAYGGATAETMIPLMVVAAMLNPYVLLQP</sequence>
<proteinExistence type="predicted"/>